<dbReference type="Pfam" id="PF01381">
    <property type="entry name" value="HTH_3"/>
    <property type="match status" value="1"/>
</dbReference>
<dbReference type="InterPro" id="IPR001387">
    <property type="entry name" value="Cro/C1-type_HTH"/>
</dbReference>
<evidence type="ECO:0000313" key="3">
    <source>
        <dbReference type="Proteomes" id="UP000724686"/>
    </source>
</evidence>
<dbReference type="Proteomes" id="UP000724686">
    <property type="component" value="Unassembled WGS sequence"/>
</dbReference>
<dbReference type="InterPro" id="IPR010982">
    <property type="entry name" value="Lambda_DNA-bd_dom_sf"/>
</dbReference>
<gene>
    <name evidence="2" type="ORF">JWG45_14515</name>
</gene>
<name>A0ABS2UDB8_9LEPT</name>
<evidence type="ECO:0000313" key="2">
    <source>
        <dbReference type="EMBL" id="MBM9578362.1"/>
    </source>
</evidence>
<proteinExistence type="predicted"/>
<dbReference type="EMBL" id="JAFFPU010000052">
    <property type="protein sequence ID" value="MBM9578362.1"/>
    <property type="molecule type" value="Genomic_DNA"/>
</dbReference>
<accession>A0ABS2UDB8</accession>
<reference evidence="2 3" key="1">
    <citation type="submission" date="2021-02" db="EMBL/GenBank/DDBJ databases">
        <title>Leptospira ainlahdjerensis sp. nov., Leptospira ainazelensis sp. nov., Leptospira abararensis sp. nov. and Leptospira chreensis sp. nov., four new species isolated from water sources in Algeria.</title>
        <authorList>
            <person name="Amara Korba A."/>
            <person name="Kainiu M."/>
            <person name="Vincent A.T."/>
            <person name="Mariet J.-F."/>
            <person name="Veyrier F.J."/>
            <person name="Goarant C."/>
            <person name="Picardeau M."/>
        </authorList>
    </citation>
    <scope>NUCLEOTIDE SEQUENCE [LARGE SCALE GENOMIC DNA]</scope>
    <source>
        <strain evidence="2 3">201903070</strain>
    </source>
</reference>
<dbReference type="Gene3D" id="1.10.260.40">
    <property type="entry name" value="lambda repressor-like DNA-binding domains"/>
    <property type="match status" value="1"/>
</dbReference>
<dbReference type="CDD" id="cd00093">
    <property type="entry name" value="HTH_XRE"/>
    <property type="match status" value="1"/>
</dbReference>
<sequence>MNFSKKLSKMMEITGWNQKEVAEKAETTQATVSRIIKGAEPGVEFVDCLKKNANINPLWFYIEDLSDQNLYLQPEEKNRDTRLNEEFKILHLFRKRLNLKVFVLELLNLDRDISESERNALEAVIKSWKRK</sequence>
<organism evidence="2 3">
    <name type="scientific">Leptospira ainlahdjerensis</name>
    <dbReference type="NCBI Taxonomy" id="2810033"/>
    <lineage>
        <taxon>Bacteria</taxon>
        <taxon>Pseudomonadati</taxon>
        <taxon>Spirochaetota</taxon>
        <taxon>Spirochaetia</taxon>
        <taxon>Leptospirales</taxon>
        <taxon>Leptospiraceae</taxon>
        <taxon>Leptospira</taxon>
    </lineage>
</organism>
<dbReference type="SUPFAM" id="SSF47413">
    <property type="entry name" value="lambda repressor-like DNA-binding domains"/>
    <property type="match status" value="1"/>
</dbReference>
<feature type="domain" description="HTH cro/C1-type" evidence="1">
    <location>
        <begin position="7"/>
        <end position="38"/>
    </location>
</feature>
<comment type="caution">
    <text evidence="2">The sequence shown here is derived from an EMBL/GenBank/DDBJ whole genome shotgun (WGS) entry which is preliminary data.</text>
</comment>
<protein>
    <submittedName>
        <fullName evidence="2">Helix-turn-helix transcriptional regulator</fullName>
    </submittedName>
</protein>
<dbReference type="PROSITE" id="PS50943">
    <property type="entry name" value="HTH_CROC1"/>
    <property type="match status" value="1"/>
</dbReference>
<keyword evidence="3" id="KW-1185">Reference proteome</keyword>
<evidence type="ECO:0000259" key="1">
    <source>
        <dbReference type="PROSITE" id="PS50943"/>
    </source>
</evidence>
<dbReference type="RefSeq" id="WP_205280403.1">
    <property type="nucleotide sequence ID" value="NZ_JAFFPU010000052.1"/>
</dbReference>